<evidence type="ECO:0000256" key="1">
    <source>
        <dbReference type="SAM" id="MobiDB-lite"/>
    </source>
</evidence>
<name>A0A843TFP4_COLES</name>
<sequence>MPTFGRFPLLGLELKEREREPERDFFPRNSLLLGLSSWSNKSWGTTGSSTMWESMDRGDIRRP</sequence>
<proteinExistence type="predicted"/>
<reference evidence="2" key="1">
    <citation type="submission" date="2017-07" db="EMBL/GenBank/DDBJ databases">
        <title>Taro Niue Genome Assembly and Annotation.</title>
        <authorList>
            <person name="Atibalentja N."/>
            <person name="Keating K."/>
            <person name="Fields C.J."/>
        </authorList>
    </citation>
    <scope>NUCLEOTIDE SEQUENCE</scope>
    <source>
        <strain evidence="2">Niue_2</strain>
        <tissue evidence="2">Leaf</tissue>
    </source>
</reference>
<dbReference type="AlphaFoldDB" id="A0A843TFP4"/>
<organism evidence="2 3">
    <name type="scientific">Colocasia esculenta</name>
    <name type="common">Wild taro</name>
    <name type="synonym">Arum esculentum</name>
    <dbReference type="NCBI Taxonomy" id="4460"/>
    <lineage>
        <taxon>Eukaryota</taxon>
        <taxon>Viridiplantae</taxon>
        <taxon>Streptophyta</taxon>
        <taxon>Embryophyta</taxon>
        <taxon>Tracheophyta</taxon>
        <taxon>Spermatophyta</taxon>
        <taxon>Magnoliopsida</taxon>
        <taxon>Liliopsida</taxon>
        <taxon>Araceae</taxon>
        <taxon>Aroideae</taxon>
        <taxon>Colocasieae</taxon>
        <taxon>Colocasia</taxon>
    </lineage>
</organism>
<dbReference type="Proteomes" id="UP000652761">
    <property type="component" value="Unassembled WGS sequence"/>
</dbReference>
<keyword evidence="3" id="KW-1185">Reference proteome</keyword>
<evidence type="ECO:0000313" key="2">
    <source>
        <dbReference type="EMBL" id="MQL69076.1"/>
    </source>
</evidence>
<gene>
    <name evidence="2" type="ORF">Taro_001361</name>
</gene>
<accession>A0A843TFP4</accession>
<feature type="region of interest" description="Disordered" evidence="1">
    <location>
        <begin position="43"/>
        <end position="63"/>
    </location>
</feature>
<evidence type="ECO:0000313" key="3">
    <source>
        <dbReference type="Proteomes" id="UP000652761"/>
    </source>
</evidence>
<feature type="compositionally biased region" description="Basic and acidic residues" evidence="1">
    <location>
        <begin position="54"/>
        <end position="63"/>
    </location>
</feature>
<protein>
    <submittedName>
        <fullName evidence="2">Uncharacterized protein</fullName>
    </submittedName>
</protein>
<dbReference type="EMBL" id="NMUH01000028">
    <property type="protein sequence ID" value="MQL69076.1"/>
    <property type="molecule type" value="Genomic_DNA"/>
</dbReference>
<comment type="caution">
    <text evidence="2">The sequence shown here is derived from an EMBL/GenBank/DDBJ whole genome shotgun (WGS) entry which is preliminary data.</text>
</comment>